<organism evidence="3 4">
    <name type="scientific">Planosporangium mesophilum</name>
    <dbReference type="NCBI Taxonomy" id="689768"/>
    <lineage>
        <taxon>Bacteria</taxon>
        <taxon>Bacillati</taxon>
        <taxon>Actinomycetota</taxon>
        <taxon>Actinomycetes</taxon>
        <taxon>Micromonosporales</taxon>
        <taxon>Micromonosporaceae</taxon>
        <taxon>Planosporangium</taxon>
    </lineage>
</organism>
<gene>
    <name evidence="3" type="ORF">Pme01_55030</name>
</gene>
<protein>
    <submittedName>
        <fullName evidence="3">Uncharacterized protein</fullName>
    </submittedName>
</protein>
<comment type="caution">
    <text evidence="3">The sequence shown here is derived from an EMBL/GenBank/DDBJ whole genome shotgun (WGS) entry which is preliminary data.</text>
</comment>
<feature type="transmembrane region" description="Helical" evidence="2">
    <location>
        <begin position="63"/>
        <end position="80"/>
    </location>
</feature>
<keyword evidence="4" id="KW-1185">Reference proteome</keyword>
<dbReference type="RefSeq" id="WP_168117447.1">
    <property type="nucleotide sequence ID" value="NZ_BOON01000061.1"/>
</dbReference>
<name>A0A8J3THV0_9ACTN</name>
<sequence length="620" mass="61355">MTSADNALILLAAAPAWAHEAPAGGLTTWDATVVRCLILVAGALVGGLGLLRPLTGPVNAATRRIAGVAAVVAAAGLLQMASSGRASWWVAGAQALVLPAVAAVLGRPVVAAVGGLVVTGTLAVEAVPAGGWVVLAVGVAHAAAGSVWVAAATAVAAADPGTRAALLRRLAPVAVGAAVLVAATGAAQARLDGLRPDATTVESAYGRVVALKAVLLAGAAGLGLLAHRRLVRRRPAHRRVPGGLPGASALGLAGALVAGAALAAVEAPPAPPVPGVPLLRSVATGTTRLPVVVVPQRPGWNLVHVGAVDAAVGVDRSAPVPATPRPGVTGGWAAVRLPVGKSRLWVRQGGRLASLRLDTGRTGTGRTGTGRTGTGRTGTAVPTDGITGPDGPECVSAVLGYLAAGQDRTPDTCPADRLADRDAASLRALVAFLAGRGVRTVTVLDDPSPRSRTAAGVVRDAAALHGVELTPAPRPDSTVVVVSGWSAGDATVRGVARGEVPGAGTYLAPWLANARLLGYGSGAVVALRYDPRDPLPLRYAKALRDAFAGEPATAAGYENWLEAAGATAGPAAGAAAGGPVHLYAAATVSYLPAQFAHDHGVRGGWLPGGAITKVTPPLVE</sequence>
<dbReference type="AlphaFoldDB" id="A0A8J3THV0"/>
<keyword evidence="2" id="KW-1133">Transmembrane helix</keyword>
<dbReference type="EMBL" id="BOON01000061">
    <property type="protein sequence ID" value="GII25906.1"/>
    <property type="molecule type" value="Genomic_DNA"/>
</dbReference>
<evidence type="ECO:0000313" key="3">
    <source>
        <dbReference type="EMBL" id="GII25906.1"/>
    </source>
</evidence>
<feature type="transmembrane region" description="Helical" evidence="2">
    <location>
        <begin position="170"/>
        <end position="189"/>
    </location>
</feature>
<feature type="region of interest" description="Disordered" evidence="1">
    <location>
        <begin position="357"/>
        <end position="389"/>
    </location>
</feature>
<accession>A0A8J3THV0</accession>
<reference evidence="3" key="1">
    <citation type="submission" date="2021-01" db="EMBL/GenBank/DDBJ databases">
        <title>Whole genome shotgun sequence of Planosporangium mesophilum NBRC 109066.</title>
        <authorList>
            <person name="Komaki H."/>
            <person name="Tamura T."/>
        </authorList>
    </citation>
    <scope>NUCLEOTIDE SEQUENCE</scope>
    <source>
        <strain evidence="3">NBRC 109066</strain>
    </source>
</reference>
<feature type="compositionally biased region" description="Gly residues" evidence="1">
    <location>
        <begin position="362"/>
        <end position="376"/>
    </location>
</feature>
<evidence type="ECO:0000256" key="1">
    <source>
        <dbReference type="SAM" id="MobiDB-lite"/>
    </source>
</evidence>
<keyword evidence="2" id="KW-0472">Membrane</keyword>
<feature type="transmembrane region" description="Helical" evidence="2">
    <location>
        <begin position="247"/>
        <end position="265"/>
    </location>
</feature>
<proteinExistence type="predicted"/>
<keyword evidence="2" id="KW-0812">Transmembrane</keyword>
<evidence type="ECO:0000256" key="2">
    <source>
        <dbReference type="SAM" id="Phobius"/>
    </source>
</evidence>
<feature type="transmembrane region" description="Helical" evidence="2">
    <location>
        <begin position="209"/>
        <end position="226"/>
    </location>
</feature>
<feature type="transmembrane region" description="Helical" evidence="2">
    <location>
        <begin position="28"/>
        <end position="51"/>
    </location>
</feature>
<dbReference type="Proteomes" id="UP000599074">
    <property type="component" value="Unassembled WGS sequence"/>
</dbReference>
<feature type="transmembrane region" description="Helical" evidence="2">
    <location>
        <begin position="133"/>
        <end position="158"/>
    </location>
</feature>
<evidence type="ECO:0000313" key="4">
    <source>
        <dbReference type="Proteomes" id="UP000599074"/>
    </source>
</evidence>